<protein>
    <submittedName>
        <fullName evidence="3">Uncharacterized protein</fullName>
    </submittedName>
</protein>
<feature type="signal peptide" evidence="2">
    <location>
        <begin position="1"/>
        <end position="18"/>
    </location>
</feature>
<evidence type="ECO:0000313" key="4">
    <source>
        <dbReference type="Proteomes" id="UP001165122"/>
    </source>
</evidence>
<sequence>MLPLRTLLLLSLLLPTFSFFISPPTTRQSFILSSDSPPPAKRGRPKKNFAPTEPPPPETPLHDEFSTWAEQNAFDITSEMDTWEMKEMSVEKERKERGVLMIVTCENPTSDDLSDIEFIEESIKSKFGETVRTSHSHLKNTTPSDNLFEIWLESYDHTLMFSRRSAVYEKEWKGGEKVRENGEWEKMLEEIEWEICDERKYAYMV</sequence>
<name>A0A9W7CC80_9STRA</name>
<accession>A0A9W7CC80</accession>
<keyword evidence="2" id="KW-0732">Signal</keyword>
<evidence type="ECO:0000256" key="1">
    <source>
        <dbReference type="SAM" id="MobiDB-lite"/>
    </source>
</evidence>
<gene>
    <name evidence="3" type="ORF">TrLO_g2484</name>
</gene>
<keyword evidence="4" id="KW-1185">Reference proteome</keyword>
<dbReference type="EMBL" id="BRXW01000053">
    <property type="protein sequence ID" value="GMI03103.1"/>
    <property type="molecule type" value="Genomic_DNA"/>
</dbReference>
<proteinExistence type="predicted"/>
<evidence type="ECO:0000256" key="2">
    <source>
        <dbReference type="SAM" id="SignalP"/>
    </source>
</evidence>
<feature type="chain" id="PRO_5040813196" evidence="2">
    <location>
        <begin position="19"/>
        <end position="205"/>
    </location>
</feature>
<dbReference type="OrthoDB" id="204680at2759"/>
<organism evidence="3 4">
    <name type="scientific">Triparma laevis f. longispina</name>
    <dbReference type="NCBI Taxonomy" id="1714387"/>
    <lineage>
        <taxon>Eukaryota</taxon>
        <taxon>Sar</taxon>
        <taxon>Stramenopiles</taxon>
        <taxon>Ochrophyta</taxon>
        <taxon>Bolidophyceae</taxon>
        <taxon>Parmales</taxon>
        <taxon>Triparmaceae</taxon>
        <taxon>Triparma</taxon>
    </lineage>
</organism>
<dbReference type="Proteomes" id="UP001165122">
    <property type="component" value="Unassembled WGS sequence"/>
</dbReference>
<evidence type="ECO:0000313" key="3">
    <source>
        <dbReference type="EMBL" id="GMI03103.1"/>
    </source>
</evidence>
<reference evidence="4" key="1">
    <citation type="journal article" date="2023" name="Commun. Biol.">
        <title>Genome analysis of Parmales, the sister group of diatoms, reveals the evolutionary specialization of diatoms from phago-mixotrophs to photoautotrophs.</title>
        <authorList>
            <person name="Ban H."/>
            <person name="Sato S."/>
            <person name="Yoshikawa S."/>
            <person name="Yamada K."/>
            <person name="Nakamura Y."/>
            <person name="Ichinomiya M."/>
            <person name="Sato N."/>
            <person name="Blanc-Mathieu R."/>
            <person name="Endo H."/>
            <person name="Kuwata A."/>
            <person name="Ogata H."/>
        </authorList>
    </citation>
    <scope>NUCLEOTIDE SEQUENCE [LARGE SCALE GENOMIC DNA]</scope>
    <source>
        <strain evidence="4">NIES 3700</strain>
    </source>
</reference>
<dbReference type="AlphaFoldDB" id="A0A9W7CC80"/>
<feature type="region of interest" description="Disordered" evidence="1">
    <location>
        <begin position="30"/>
        <end position="63"/>
    </location>
</feature>
<comment type="caution">
    <text evidence="3">The sequence shown here is derived from an EMBL/GenBank/DDBJ whole genome shotgun (WGS) entry which is preliminary data.</text>
</comment>